<dbReference type="Proteomes" id="UP000054241">
    <property type="component" value="Unassembled WGS sequence"/>
</dbReference>
<dbReference type="AlphaFoldDB" id="A0A117PRF2"/>
<reference evidence="1 2" key="1">
    <citation type="submission" date="2015-10" db="EMBL/GenBank/DDBJ databases">
        <title>Draft genome sequence of Streptomyces cellostaticus DSM 40189, type strain for the species Streptomyces cellostaticus.</title>
        <authorList>
            <person name="Ruckert C."/>
            <person name="Winkler A."/>
            <person name="Kalinowski J."/>
            <person name="Kampfer P."/>
            <person name="Glaeser S."/>
        </authorList>
    </citation>
    <scope>NUCLEOTIDE SEQUENCE [LARGE SCALE GENOMIC DNA]</scope>
    <source>
        <strain evidence="1 2">DSM 40189</strain>
    </source>
</reference>
<proteinExistence type="predicted"/>
<evidence type="ECO:0000313" key="2">
    <source>
        <dbReference type="Proteomes" id="UP000054241"/>
    </source>
</evidence>
<evidence type="ECO:0000313" key="1">
    <source>
        <dbReference type="EMBL" id="KUM87588.1"/>
    </source>
</evidence>
<gene>
    <name evidence="1" type="ORF">AQI88_40635</name>
</gene>
<keyword evidence="2" id="KW-1185">Reference proteome</keyword>
<protein>
    <submittedName>
        <fullName evidence="1">Uncharacterized protein</fullName>
    </submittedName>
</protein>
<dbReference type="EMBL" id="LMWL01000101">
    <property type="protein sequence ID" value="KUM87588.1"/>
    <property type="molecule type" value="Genomic_DNA"/>
</dbReference>
<sequence>MVYPDGHIGWIATGHELVRKALSDPKSSHGQGSVVLAANPKSPVWAGHPKSAVVGGSWRAAGAPAGTASR</sequence>
<organism evidence="1 2">
    <name type="scientific">Streptomyces cellostaticus</name>
    <dbReference type="NCBI Taxonomy" id="67285"/>
    <lineage>
        <taxon>Bacteria</taxon>
        <taxon>Bacillati</taxon>
        <taxon>Actinomycetota</taxon>
        <taxon>Actinomycetes</taxon>
        <taxon>Kitasatosporales</taxon>
        <taxon>Streptomycetaceae</taxon>
        <taxon>Streptomyces</taxon>
    </lineage>
</organism>
<name>A0A117PRF2_9ACTN</name>
<comment type="caution">
    <text evidence="1">The sequence shown here is derived from an EMBL/GenBank/DDBJ whole genome shotgun (WGS) entry which is preliminary data.</text>
</comment>
<accession>A0A117PRF2</accession>